<evidence type="ECO:0000256" key="2">
    <source>
        <dbReference type="ARBA" id="ARBA00004429"/>
    </source>
</evidence>
<keyword evidence="9 12" id="KW-1133">Transmembrane helix</keyword>
<comment type="caution">
    <text evidence="13">The sequence shown here is derived from an EMBL/GenBank/DDBJ whole genome shotgun (WGS) entry which is preliminary data.</text>
</comment>
<evidence type="ECO:0000256" key="8">
    <source>
        <dbReference type="ARBA" id="ARBA00022692"/>
    </source>
</evidence>
<dbReference type="NCBIfam" id="TIGR04407">
    <property type="entry name" value="LptF_YjgP"/>
    <property type="match status" value="1"/>
</dbReference>
<evidence type="ECO:0000256" key="11">
    <source>
        <dbReference type="ARBA" id="ARBA00026081"/>
    </source>
</evidence>
<reference evidence="14" key="1">
    <citation type="submission" date="2017-08" db="EMBL/GenBank/DDBJ databases">
        <title>A dynamic microbial community with high functional redundancy inhabits the cold, oxic subseafloor aquifer.</title>
        <authorList>
            <person name="Tully B.J."/>
            <person name="Wheat C.G."/>
            <person name="Glazer B.T."/>
            <person name="Huber J.A."/>
        </authorList>
    </citation>
    <scope>NUCLEOTIDE SEQUENCE [LARGE SCALE GENOMIC DNA]</scope>
</reference>
<evidence type="ECO:0000256" key="9">
    <source>
        <dbReference type="ARBA" id="ARBA00022989"/>
    </source>
</evidence>
<evidence type="ECO:0000256" key="12">
    <source>
        <dbReference type="SAM" id="Phobius"/>
    </source>
</evidence>
<sequence length="386" mass="42710">MIIARYLAKQILQLTAALTIVLLAVAVLIRLLNYLGDATEGNIDPSVLLLLMSYRLPEFVQLILPLALLLGVLLAYGRMYADNEMTVLIASGLSKIRLLAYTLLSASVVVILIAYLSLSLTPWGLMHSETLLEQQKDLNEFDVMVPGIFQDISNGARTTYAENIEDNVIENVFMHETELDRLIVAESASLTQGEEAEGEGQNQGQSQDRLVLFVEGSLSEGIAAGGFYSVTDFGELGIRIPQRDINIELAMEEQAMNTRELLASMNNSTIAELQWRLSLILIIPILCLLAVPLSKVNPRQGRFAKLAPAVLLYIIYFALLLASRDWLADGLLPAVVGLWWVHAVFLALGLLMFQEKLPELFSFRRSASPAKLDNKLDNKLDDKSHA</sequence>
<evidence type="ECO:0000256" key="3">
    <source>
        <dbReference type="ARBA" id="ARBA00007725"/>
    </source>
</evidence>
<name>A0A2A5CBM3_9GAMM</name>
<comment type="similarity">
    <text evidence="3">Belongs to the LptF/LptG family.</text>
</comment>
<evidence type="ECO:0000313" key="13">
    <source>
        <dbReference type="EMBL" id="PCJ41212.1"/>
    </source>
</evidence>
<keyword evidence="8 12" id="KW-0812">Transmembrane</keyword>
<keyword evidence="10 12" id="KW-0472">Membrane</keyword>
<evidence type="ECO:0000313" key="14">
    <source>
        <dbReference type="Proteomes" id="UP000228987"/>
    </source>
</evidence>
<dbReference type="GO" id="GO:0015920">
    <property type="term" value="P:lipopolysaccharide transport"/>
    <property type="evidence" value="ECO:0007669"/>
    <property type="project" value="TreeGrafter"/>
</dbReference>
<dbReference type="AlphaFoldDB" id="A0A2A5CBM3"/>
<dbReference type="PANTHER" id="PTHR33529">
    <property type="entry name" value="SLR0882 PROTEIN-RELATED"/>
    <property type="match status" value="1"/>
</dbReference>
<keyword evidence="7" id="KW-0997">Cell inner membrane</keyword>
<feature type="transmembrane region" description="Helical" evidence="12">
    <location>
        <begin position="59"/>
        <end position="77"/>
    </location>
</feature>
<dbReference type="Pfam" id="PF03739">
    <property type="entry name" value="LptF_LptG"/>
    <property type="match status" value="1"/>
</dbReference>
<accession>A0A2A5CBM3</accession>
<keyword evidence="6" id="KW-1003">Cell membrane</keyword>
<dbReference type="GO" id="GO:0055085">
    <property type="term" value="P:transmembrane transport"/>
    <property type="evidence" value="ECO:0007669"/>
    <property type="project" value="InterPro"/>
</dbReference>
<organism evidence="13 14">
    <name type="scientific">SAR86 cluster bacterium</name>
    <dbReference type="NCBI Taxonomy" id="2030880"/>
    <lineage>
        <taxon>Bacteria</taxon>
        <taxon>Pseudomonadati</taxon>
        <taxon>Pseudomonadota</taxon>
        <taxon>Gammaproteobacteria</taxon>
        <taxon>SAR86 cluster</taxon>
    </lineage>
</organism>
<dbReference type="InterPro" id="IPR030922">
    <property type="entry name" value="LptF"/>
</dbReference>
<feature type="transmembrane region" description="Helical" evidence="12">
    <location>
        <begin position="12"/>
        <end position="32"/>
    </location>
</feature>
<dbReference type="EMBL" id="NVWI01000006">
    <property type="protein sequence ID" value="PCJ41212.1"/>
    <property type="molecule type" value="Genomic_DNA"/>
</dbReference>
<evidence type="ECO:0000256" key="1">
    <source>
        <dbReference type="ARBA" id="ARBA00002265"/>
    </source>
</evidence>
<dbReference type="InterPro" id="IPR005495">
    <property type="entry name" value="LptG/LptF_permease"/>
</dbReference>
<dbReference type="GO" id="GO:0043190">
    <property type="term" value="C:ATP-binding cassette (ABC) transporter complex"/>
    <property type="evidence" value="ECO:0007669"/>
    <property type="project" value="InterPro"/>
</dbReference>
<gene>
    <name evidence="13" type="primary">lptF</name>
    <name evidence="13" type="ORF">COA71_09245</name>
</gene>
<evidence type="ECO:0000256" key="6">
    <source>
        <dbReference type="ARBA" id="ARBA00022475"/>
    </source>
</evidence>
<evidence type="ECO:0000256" key="4">
    <source>
        <dbReference type="ARBA" id="ARBA00014213"/>
    </source>
</evidence>
<feature type="transmembrane region" description="Helical" evidence="12">
    <location>
        <begin position="334"/>
        <end position="353"/>
    </location>
</feature>
<protein>
    <recommendedName>
        <fullName evidence="4">Lipopolysaccharide export system permease protein LptF</fullName>
    </recommendedName>
</protein>
<keyword evidence="5" id="KW-0813">Transport</keyword>
<feature type="transmembrane region" description="Helical" evidence="12">
    <location>
        <begin position="98"/>
        <end position="118"/>
    </location>
</feature>
<comment type="subunit">
    <text evidence="11">Component of the lipopolysaccharide transport and assembly complex. The LptBFG transporter is composed of two ATP-binding proteins (LptB) and two transmembrane proteins (LptF and LptG).</text>
</comment>
<comment type="subcellular location">
    <subcellularLocation>
        <location evidence="2">Cell inner membrane</location>
        <topology evidence="2">Multi-pass membrane protein</topology>
    </subcellularLocation>
</comment>
<evidence type="ECO:0000256" key="5">
    <source>
        <dbReference type="ARBA" id="ARBA00022448"/>
    </source>
</evidence>
<comment type="function">
    <text evidence="1">Part of the ABC transporter complex LptBFG involved in the translocation of lipopolysaccharide (LPS) from the inner membrane to the outer membrane.</text>
</comment>
<proteinExistence type="inferred from homology"/>
<feature type="transmembrane region" description="Helical" evidence="12">
    <location>
        <begin position="303"/>
        <end position="322"/>
    </location>
</feature>
<feature type="transmembrane region" description="Helical" evidence="12">
    <location>
        <begin position="273"/>
        <end position="291"/>
    </location>
</feature>
<dbReference type="PANTHER" id="PTHR33529:SF7">
    <property type="entry name" value="LIPOPOLYSACCHARIDE EXPORT SYSTEM PERMEASE PROTEIN LPTF"/>
    <property type="match status" value="1"/>
</dbReference>
<evidence type="ECO:0000256" key="7">
    <source>
        <dbReference type="ARBA" id="ARBA00022519"/>
    </source>
</evidence>
<evidence type="ECO:0000256" key="10">
    <source>
        <dbReference type="ARBA" id="ARBA00023136"/>
    </source>
</evidence>
<dbReference type="Proteomes" id="UP000228987">
    <property type="component" value="Unassembled WGS sequence"/>
</dbReference>